<dbReference type="AlphaFoldDB" id="F2NMN5"/>
<evidence type="ECO:0000313" key="18">
    <source>
        <dbReference type="Proteomes" id="UP000007030"/>
    </source>
</evidence>
<dbReference type="SUPFAM" id="SSF69742">
    <property type="entry name" value="Glutamyl tRNA-reductase catalytic, N-terminal domain"/>
    <property type="match status" value="1"/>
</dbReference>
<dbReference type="Pfam" id="PF00745">
    <property type="entry name" value="GlutR_dimer"/>
    <property type="match status" value="1"/>
</dbReference>
<evidence type="ECO:0000256" key="8">
    <source>
        <dbReference type="ARBA" id="ARBA00068659"/>
    </source>
</evidence>
<dbReference type="EMBL" id="CP002630">
    <property type="protein sequence ID" value="AEB12419.1"/>
    <property type="molecule type" value="Genomic_DNA"/>
</dbReference>
<dbReference type="PANTHER" id="PTHR43013">
    <property type="entry name" value="GLUTAMYL-TRNA REDUCTASE"/>
    <property type="match status" value="1"/>
</dbReference>
<dbReference type="InterPro" id="IPR006151">
    <property type="entry name" value="Shikm_DH/Glu-tRNA_Rdtase"/>
</dbReference>
<evidence type="ECO:0000256" key="3">
    <source>
        <dbReference type="ARBA" id="ARBA00012970"/>
    </source>
</evidence>
<evidence type="ECO:0000256" key="6">
    <source>
        <dbReference type="ARBA" id="ARBA00023244"/>
    </source>
</evidence>
<dbReference type="InterPro" id="IPR036453">
    <property type="entry name" value="GluRdtase_dimer_dom_sf"/>
</dbReference>
<comment type="miscellaneous">
    <text evidence="9">During catalysis, the active site Cys acts as a nucleophile attacking the alpha-carbonyl group of tRNA-bound glutamate with the formation of a thioester intermediate between enzyme and glutamate, and the concomitant release of tRNA(Glu). The thioester intermediate is finally reduced by direct hydride transfer from NADPH, to form the product GSA.</text>
</comment>
<dbReference type="CDD" id="cd05213">
    <property type="entry name" value="NAD_bind_Glutamyl_tRNA_reduct"/>
    <property type="match status" value="1"/>
</dbReference>
<proteinExistence type="inferred from homology"/>
<feature type="binding site" evidence="9 11">
    <location>
        <begin position="106"/>
        <end position="108"/>
    </location>
    <ligand>
        <name>substrate</name>
    </ligand>
</feature>
<evidence type="ECO:0000256" key="5">
    <source>
        <dbReference type="ARBA" id="ARBA00023002"/>
    </source>
</evidence>
<dbReference type="InterPro" id="IPR000343">
    <property type="entry name" value="4pyrrol_synth_GluRdtase"/>
</dbReference>
<protein>
    <recommendedName>
        <fullName evidence="8 9">Glutamyl-tRNA reductase</fullName>
        <shortName evidence="9">GluTR</shortName>
        <ecNumber evidence="3 9">1.2.1.70</ecNumber>
    </recommendedName>
</protein>
<comment type="pathway">
    <text evidence="1 9 13">Porphyrin-containing compound metabolism; protoporphyrin-IX biosynthesis; 5-aminolevulinate from L-glutamyl-tRNA(Glu): step 1/2.</text>
</comment>
<dbReference type="HOGENOM" id="CLU_035113_1_0_0"/>
<reference evidence="17 18" key="1">
    <citation type="journal article" date="2012" name="Stand. Genomic Sci.">
        <title>Complete genome sequence of the aerobic, heterotroph Marinithermus hydrothermalis type strain (T1(T)) from a deep-sea hydrothermal vent chimney.</title>
        <authorList>
            <person name="Copeland A."/>
            <person name="Gu W."/>
            <person name="Yasawong M."/>
            <person name="Lapidus A."/>
            <person name="Lucas S."/>
            <person name="Deshpande S."/>
            <person name="Pagani I."/>
            <person name="Tapia R."/>
            <person name="Cheng J.F."/>
            <person name="Goodwin L.A."/>
            <person name="Pitluck S."/>
            <person name="Liolios K."/>
            <person name="Ivanova N."/>
            <person name="Mavromatis K."/>
            <person name="Mikhailova N."/>
            <person name="Pati A."/>
            <person name="Chen A."/>
            <person name="Palaniappan K."/>
            <person name="Land M."/>
            <person name="Pan C."/>
            <person name="Brambilla E.M."/>
            <person name="Rohde M."/>
            <person name="Tindall B.J."/>
            <person name="Sikorski J."/>
            <person name="Goker M."/>
            <person name="Detter J.C."/>
            <person name="Bristow J."/>
            <person name="Eisen J.A."/>
            <person name="Markowitz V."/>
            <person name="Hugenholtz P."/>
            <person name="Kyrpides N.C."/>
            <person name="Klenk H.P."/>
            <person name="Woyke T."/>
        </authorList>
    </citation>
    <scope>NUCLEOTIDE SEQUENCE [LARGE SCALE GENOMIC DNA]</scope>
    <source>
        <strain evidence="18">DSM 14884 / JCM 11576 / T1</strain>
    </source>
</reference>
<feature type="active site" description="Nucleophile" evidence="9 10">
    <location>
        <position position="51"/>
    </location>
</feature>
<evidence type="ECO:0000256" key="13">
    <source>
        <dbReference type="RuleBase" id="RU000584"/>
    </source>
</evidence>
<dbReference type="Pfam" id="PF01488">
    <property type="entry name" value="Shikimate_DH"/>
    <property type="match status" value="1"/>
</dbReference>
<gene>
    <name evidence="9" type="primary">hemA</name>
    <name evidence="17" type="ordered locus">Marky_1684</name>
</gene>
<dbReference type="InterPro" id="IPR015896">
    <property type="entry name" value="4pyrrol_synth_GluRdtase_dimer"/>
</dbReference>
<feature type="binding site" evidence="9 12">
    <location>
        <begin position="181"/>
        <end position="186"/>
    </location>
    <ligand>
        <name>NADP(+)</name>
        <dbReference type="ChEBI" id="CHEBI:58349"/>
    </ligand>
</feature>
<comment type="domain">
    <text evidence="9">Possesses an unusual extended V-shaped dimeric structure with each monomer consisting of three distinct domains arranged along a curved 'spinal' alpha-helix. The N-terminal catalytic domain specifically recognizes the glutamate moiety of the substrate. The second domain is the NADPH-binding domain, and the third C-terminal domain is responsible for dimerization.</text>
</comment>
<dbReference type="OrthoDB" id="110209at2"/>
<dbReference type="FunFam" id="3.30.460.30:FF:000001">
    <property type="entry name" value="Glutamyl-tRNA reductase"/>
    <property type="match status" value="1"/>
</dbReference>
<evidence type="ECO:0000256" key="4">
    <source>
        <dbReference type="ARBA" id="ARBA00022857"/>
    </source>
</evidence>
<dbReference type="HAMAP" id="MF_00087">
    <property type="entry name" value="Glu_tRNA_reductase"/>
    <property type="match status" value="1"/>
</dbReference>
<dbReference type="PROSITE" id="PS00747">
    <property type="entry name" value="GLUTR"/>
    <property type="match status" value="1"/>
</dbReference>
<feature type="domain" description="Glutamyl-tRNA reductase N-terminal" evidence="16">
    <location>
        <begin position="9"/>
        <end position="148"/>
    </location>
</feature>
<dbReference type="STRING" id="869210.Marky_1684"/>
<dbReference type="SUPFAM" id="SSF51735">
    <property type="entry name" value="NAD(P)-binding Rossmann-fold domains"/>
    <property type="match status" value="1"/>
</dbReference>
<evidence type="ECO:0000256" key="9">
    <source>
        <dbReference type="HAMAP-Rule" id="MF_00087"/>
    </source>
</evidence>
<evidence type="ECO:0000256" key="7">
    <source>
        <dbReference type="ARBA" id="ARBA00047464"/>
    </source>
</evidence>
<comment type="function">
    <text evidence="9">Catalyzes the NADPH-dependent reduction of glutamyl-tRNA(Glu) to glutamate 1-semialdehyde (GSA).</text>
</comment>
<accession>F2NMN5</accession>
<dbReference type="UniPathway" id="UPA00251">
    <property type="reaction ID" value="UER00316"/>
</dbReference>
<dbReference type="InterPro" id="IPR018214">
    <property type="entry name" value="GluRdtase_CS"/>
</dbReference>
<evidence type="ECO:0000259" key="15">
    <source>
        <dbReference type="Pfam" id="PF01488"/>
    </source>
</evidence>
<dbReference type="InterPro" id="IPR036343">
    <property type="entry name" value="GluRdtase_N_sf"/>
</dbReference>
<dbReference type="PIRSF" id="PIRSF000445">
    <property type="entry name" value="4pyrrol_synth_GluRdtase"/>
    <property type="match status" value="1"/>
</dbReference>
<dbReference type="Proteomes" id="UP000007030">
    <property type="component" value="Chromosome"/>
</dbReference>
<organism evidence="17 18">
    <name type="scientific">Marinithermus hydrothermalis (strain DSM 14884 / JCM 11576 / T1)</name>
    <dbReference type="NCBI Taxonomy" id="869210"/>
    <lineage>
        <taxon>Bacteria</taxon>
        <taxon>Thermotogati</taxon>
        <taxon>Deinococcota</taxon>
        <taxon>Deinococci</taxon>
        <taxon>Thermales</taxon>
        <taxon>Thermaceae</taxon>
        <taxon>Marinithermus</taxon>
    </lineage>
</organism>
<feature type="domain" description="Tetrapyrrole biosynthesis glutamyl-tRNA reductase dimerisation" evidence="14">
    <location>
        <begin position="312"/>
        <end position="391"/>
    </location>
</feature>
<keyword evidence="5 9" id="KW-0560">Oxidoreductase</keyword>
<dbReference type="EC" id="1.2.1.70" evidence="3 9"/>
<name>F2NMN5_MARHT</name>
<evidence type="ECO:0000259" key="14">
    <source>
        <dbReference type="Pfam" id="PF00745"/>
    </source>
</evidence>
<dbReference type="Pfam" id="PF05201">
    <property type="entry name" value="GlutR_N"/>
    <property type="match status" value="1"/>
</dbReference>
<evidence type="ECO:0000313" key="17">
    <source>
        <dbReference type="EMBL" id="AEB12419.1"/>
    </source>
</evidence>
<dbReference type="InterPro" id="IPR015895">
    <property type="entry name" value="4pyrrol_synth_GluRdtase_N"/>
</dbReference>
<dbReference type="RefSeq" id="WP_013704466.1">
    <property type="nucleotide sequence ID" value="NC_015387.1"/>
</dbReference>
<comment type="catalytic activity">
    <reaction evidence="7 9 13">
        <text>(S)-4-amino-5-oxopentanoate + tRNA(Glu) + NADP(+) = L-glutamyl-tRNA(Glu) + NADPH + H(+)</text>
        <dbReference type="Rhea" id="RHEA:12344"/>
        <dbReference type="Rhea" id="RHEA-COMP:9663"/>
        <dbReference type="Rhea" id="RHEA-COMP:9680"/>
        <dbReference type="ChEBI" id="CHEBI:15378"/>
        <dbReference type="ChEBI" id="CHEBI:57501"/>
        <dbReference type="ChEBI" id="CHEBI:57783"/>
        <dbReference type="ChEBI" id="CHEBI:58349"/>
        <dbReference type="ChEBI" id="CHEBI:78442"/>
        <dbReference type="ChEBI" id="CHEBI:78520"/>
        <dbReference type="EC" id="1.2.1.70"/>
    </reaction>
</comment>
<feature type="binding site" evidence="9 11">
    <location>
        <begin position="50"/>
        <end position="53"/>
    </location>
    <ligand>
        <name>substrate</name>
    </ligand>
</feature>
<comment type="caution">
    <text evidence="9">Lacks conserved residue(s) required for the propagation of feature annotation.</text>
</comment>
<keyword evidence="6 9" id="KW-0627">Porphyrin biosynthesis</keyword>
<dbReference type="FunFam" id="3.40.50.720:FF:000031">
    <property type="entry name" value="Glutamyl-tRNA reductase"/>
    <property type="match status" value="1"/>
</dbReference>
<dbReference type="PANTHER" id="PTHR43013:SF1">
    <property type="entry name" value="GLUTAMYL-TRNA REDUCTASE"/>
    <property type="match status" value="1"/>
</dbReference>
<evidence type="ECO:0000256" key="2">
    <source>
        <dbReference type="ARBA" id="ARBA00005916"/>
    </source>
</evidence>
<dbReference type="SUPFAM" id="SSF69075">
    <property type="entry name" value="Glutamyl tRNA-reductase dimerization domain"/>
    <property type="match status" value="1"/>
</dbReference>
<dbReference type="InterPro" id="IPR036291">
    <property type="entry name" value="NAD(P)-bd_dom_sf"/>
</dbReference>
<comment type="similarity">
    <text evidence="2 9 13">Belongs to the glutamyl-tRNA reductase family.</text>
</comment>
<dbReference type="eggNOG" id="COG0373">
    <property type="taxonomic scope" value="Bacteria"/>
</dbReference>
<comment type="subunit">
    <text evidence="9">Homodimer.</text>
</comment>
<evidence type="ECO:0000259" key="16">
    <source>
        <dbReference type="Pfam" id="PF05201"/>
    </source>
</evidence>
<evidence type="ECO:0000256" key="12">
    <source>
        <dbReference type="PIRSR" id="PIRSR000445-3"/>
    </source>
</evidence>
<keyword evidence="4 9" id="KW-0521">NADP</keyword>
<dbReference type="Gene3D" id="3.40.50.720">
    <property type="entry name" value="NAD(P)-binding Rossmann-like Domain"/>
    <property type="match status" value="1"/>
</dbReference>
<keyword evidence="18" id="KW-1185">Reference proteome</keyword>
<feature type="binding site" evidence="9 11">
    <location>
        <position position="101"/>
    </location>
    <ligand>
        <name>substrate</name>
    </ligand>
</feature>
<evidence type="ECO:0000256" key="11">
    <source>
        <dbReference type="PIRSR" id="PIRSR000445-2"/>
    </source>
</evidence>
<feature type="binding site" evidence="9 11">
    <location>
        <position position="112"/>
    </location>
    <ligand>
        <name>substrate</name>
    </ligand>
</feature>
<dbReference type="NCBIfam" id="TIGR01035">
    <property type="entry name" value="hemA"/>
    <property type="match status" value="1"/>
</dbReference>
<dbReference type="GO" id="GO:0008883">
    <property type="term" value="F:glutamyl-tRNA reductase activity"/>
    <property type="evidence" value="ECO:0007669"/>
    <property type="project" value="UniProtKB-UniRule"/>
</dbReference>
<evidence type="ECO:0000256" key="10">
    <source>
        <dbReference type="PIRSR" id="PIRSR000445-1"/>
    </source>
</evidence>
<sequence length="405" mass="44616">MRELDVWVVGLSHKTAPVGVRECVAVSGERLAVLLERLKPMAAEVVVLSTCNRTELYVASSRVAPLQLFREHLGDFPDRLYAYRGVAALRYLFRVSTGLESLVVGEAQILGQVKEALEAARAARTTGPLLEQAFQAAIAVGKRARSETRIGAGAVSVAYAAVDLARSVFGDLAGRRVLVVGAGEMAELVLEHLAARGVREIDVLNRTRARAEQLAARFGGRAHGMEDLETALERADIVITSAAAPHYVVQARRVRAVVSRRDAPLFLIDIGMPRNVEPEVGRVEGAYLYNLDDLQAVVKRTLEARREELPRVEALIEEEIADYLEWYAGHRSRERIRAVRQGLEALAADELASLLRGKLKDLTPEEVAAVRRLVHRVVRKATHPLIQLAKDPEVGLRLEQALPQR</sequence>
<dbReference type="Gene3D" id="3.30.460.30">
    <property type="entry name" value="Glutamyl-tRNA reductase, N-terminal domain"/>
    <property type="match status" value="1"/>
</dbReference>
<evidence type="ECO:0000256" key="1">
    <source>
        <dbReference type="ARBA" id="ARBA00005059"/>
    </source>
</evidence>
<dbReference type="GO" id="GO:0019353">
    <property type="term" value="P:protoporphyrinogen IX biosynthetic process from glutamate"/>
    <property type="evidence" value="ECO:0007669"/>
    <property type="project" value="TreeGrafter"/>
</dbReference>
<feature type="domain" description="Quinate/shikimate 5-dehydrogenase/glutamyl-tRNA reductase" evidence="15">
    <location>
        <begin position="163"/>
        <end position="297"/>
    </location>
</feature>
<dbReference type="KEGG" id="mhd:Marky_1684"/>
<dbReference type="GO" id="GO:0050661">
    <property type="term" value="F:NADP binding"/>
    <property type="evidence" value="ECO:0007669"/>
    <property type="project" value="InterPro"/>
</dbReference>